<gene>
    <name evidence="3" type="ORF">CC1G_11327</name>
</gene>
<evidence type="ECO:0000256" key="2">
    <source>
        <dbReference type="SAM" id="SignalP"/>
    </source>
</evidence>
<evidence type="ECO:0000313" key="4">
    <source>
        <dbReference type="Proteomes" id="UP000001861"/>
    </source>
</evidence>
<dbReference type="Proteomes" id="UP000001861">
    <property type="component" value="Unassembled WGS sequence"/>
</dbReference>
<dbReference type="KEGG" id="cci:CC1G_11327"/>
<comment type="caution">
    <text evidence="3">The sequence shown here is derived from an EMBL/GenBank/DDBJ whole genome shotgun (WGS) entry which is preliminary data.</text>
</comment>
<dbReference type="OrthoDB" id="2802667at2759"/>
<dbReference type="InParanoid" id="A8P5R3"/>
<dbReference type="VEuPathDB" id="FungiDB:CC1G_11327"/>
<proteinExistence type="predicted"/>
<feature type="signal peptide" evidence="2">
    <location>
        <begin position="1"/>
        <end position="19"/>
    </location>
</feature>
<evidence type="ECO:0000256" key="1">
    <source>
        <dbReference type="SAM" id="MobiDB-lite"/>
    </source>
</evidence>
<name>A8P5R3_COPC7</name>
<dbReference type="GeneID" id="6015604"/>
<evidence type="ECO:0000313" key="3">
    <source>
        <dbReference type="EMBL" id="EAU82810.1"/>
    </source>
</evidence>
<keyword evidence="2" id="KW-0732">Signal</keyword>
<keyword evidence="4" id="KW-1185">Reference proteome</keyword>
<feature type="compositionally biased region" description="Low complexity" evidence="1">
    <location>
        <begin position="122"/>
        <end position="140"/>
    </location>
</feature>
<feature type="chain" id="PRO_5002726759" evidence="2">
    <location>
        <begin position="20"/>
        <end position="259"/>
    </location>
</feature>
<dbReference type="EMBL" id="AACS02000011">
    <property type="protein sequence ID" value="EAU82810.1"/>
    <property type="molecule type" value="Genomic_DNA"/>
</dbReference>
<sequence length="259" mass="26565">MRPRLALALALAALPVVFSAPTTNSEIFAQDARDAQKLNTSYRTIKADDPCPSGEAACVDNAIARCIKGRWDTSQTCGLEEKCFAVPSLKNGLLLACTTESNALKAFEEANVEGGIFGPEDTNSTVSSSPSETPTSPCHTPIVEKTTTVTVEEKTVTVTAQATVTTTVLPPLVTSQTTVTSTIPLQEASSILSSIRATYTGVEPTAFSSIGVSSEAASSSPTASQSIILLTAAPASATASVSASAVPAVNSVKGPGYGY</sequence>
<protein>
    <submittedName>
        <fullName evidence="3">Uncharacterized protein</fullName>
    </submittedName>
</protein>
<feature type="region of interest" description="Disordered" evidence="1">
    <location>
        <begin position="116"/>
        <end position="140"/>
    </location>
</feature>
<organism evidence="3 4">
    <name type="scientific">Coprinopsis cinerea (strain Okayama-7 / 130 / ATCC MYA-4618 / FGSC 9003)</name>
    <name type="common">Inky cap fungus</name>
    <name type="synonym">Hormographiella aspergillata</name>
    <dbReference type="NCBI Taxonomy" id="240176"/>
    <lineage>
        <taxon>Eukaryota</taxon>
        <taxon>Fungi</taxon>
        <taxon>Dikarya</taxon>
        <taxon>Basidiomycota</taxon>
        <taxon>Agaricomycotina</taxon>
        <taxon>Agaricomycetes</taxon>
        <taxon>Agaricomycetidae</taxon>
        <taxon>Agaricales</taxon>
        <taxon>Agaricineae</taxon>
        <taxon>Psathyrellaceae</taxon>
        <taxon>Coprinopsis</taxon>
    </lineage>
</organism>
<accession>A8P5R3</accession>
<dbReference type="RefSeq" id="XP_001839004.1">
    <property type="nucleotide sequence ID" value="XM_001838952.1"/>
</dbReference>
<dbReference type="STRING" id="240176.A8P5R3"/>
<dbReference type="OMA" id="NGMEAQT"/>
<reference evidence="3 4" key="1">
    <citation type="journal article" date="2010" name="Proc. Natl. Acad. Sci. U.S.A.">
        <title>Insights into evolution of multicellular fungi from the assembled chromosomes of the mushroom Coprinopsis cinerea (Coprinus cinereus).</title>
        <authorList>
            <person name="Stajich J.E."/>
            <person name="Wilke S.K."/>
            <person name="Ahren D."/>
            <person name="Au C.H."/>
            <person name="Birren B.W."/>
            <person name="Borodovsky M."/>
            <person name="Burns C."/>
            <person name="Canback B."/>
            <person name="Casselton L.A."/>
            <person name="Cheng C.K."/>
            <person name="Deng J."/>
            <person name="Dietrich F.S."/>
            <person name="Fargo D.C."/>
            <person name="Farman M.L."/>
            <person name="Gathman A.C."/>
            <person name="Goldberg J."/>
            <person name="Guigo R."/>
            <person name="Hoegger P.J."/>
            <person name="Hooker J.B."/>
            <person name="Huggins A."/>
            <person name="James T.Y."/>
            <person name="Kamada T."/>
            <person name="Kilaru S."/>
            <person name="Kodira C."/>
            <person name="Kues U."/>
            <person name="Kupfer D."/>
            <person name="Kwan H.S."/>
            <person name="Lomsadze A."/>
            <person name="Li W."/>
            <person name="Lilly W.W."/>
            <person name="Ma L.J."/>
            <person name="Mackey A.J."/>
            <person name="Manning G."/>
            <person name="Martin F."/>
            <person name="Muraguchi H."/>
            <person name="Natvig D.O."/>
            <person name="Palmerini H."/>
            <person name="Ramesh M.A."/>
            <person name="Rehmeyer C.J."/>
            <person name="Roe B.A."/>
            <person name="Shenoy N."/>
            <person name="Stanke M."/>
            <person name="Ter-Hovhannisyan V."/>
            <person name="Tunlid A."/>
            <person name="Velagapudi R."/>
            <person name="Vision T.J."/>
            <person name="Zeng Q."/>
            <person name="Zolan M.E."/>
            <person name="Pukkila P.J."/>
        </authorList>
    </citation>
    <scope>NUCLEOTIDE SEQUENCE [LARGE SCALE GENOMIC DNA]</scope>
    <source>
        <strain evidence="4">Okayama-7 / 130 / ATCC MYA-4618 / FGSC 9003</strain>
    </source>
</reference>
<dbReference type="AlphaFoldDB" id="A8P5R3"/>